<sequence length="110" mass="12039">MAKQTRGSLRDLALQQVLLRFLIKHGFSCVDTPRGEVTRAGGEYIQPIHVAAELGDALILELLLKAGVDRDPLYHGCTPYEIAKAQDQNGSHSLCVKLLEDALTVKSEVL</sequence>
<protein>
    <submittedName>
        <fullName evidence="2">Caskin-2</fullName>
    </submittedName>
</protein>
<evidence type="ECO:0000313" key="3">
    <source>
        <dbReference type="Proteomes" id="UP001642464"/>
    </source>
</evidence>
<dbReference type="SUPFAM" id="SSF48403">
    <property type="entry name" value="Ankyrin repeat"/>
    <property type="match status" value="1"/>
</dbReference>
<dbReference type="PROSITE" id="PS50297">
    <property type="entry name" value="ANK_REP_REGION"/>
    <property type="match status" value="1"/>
</dbReference>
<reference evidence="2 3" key="1">
    <citation type="submission" date="2024-02" db="EMBL/GenBank/DDBJ databases">
        <authorList>
            <person name="Chen Y."/>
            <person name="Shah S."/>
            <person name="Dougan E. K."/>
            <person name="Thang M."/>
            <person name="Chan C."/>
        </authorList>
    </citation>
    <scope>NUCLEOTIDE SEQUENCE [LARGE SCALE GENOMIC DNA]</scope>
</reference>
<feature type="repeat" description="ANK" evidence="1">
    <location>
        <begin position="43"/>
        <end position="75"/>
    </location>
</feature>
<dbReference type="Proteomes" id="UP001642464">
    <property type="component" value="Unassembled WGS sequence"/>
</dbReference>
<keyword evidence="1" id="KW-0040">ANK repeat</keyword>
<proteinExistence type="predicted"/>
<organism evidence="2 3">
    <name type="scientific">Durusdinium trenchii</name>
    <dbReference type="NCBI Taxonomy" id="1381693"/>
    <lineage>
        <taxon>Eukaryota</taxon>
        <taxon>Sar</taxon>
        <taxon>Alveolata</taxon>
        <taxon>Dinophyceae</taxon>
        <taxon>Suessiales</taxon>
        <taxon>Symbiodiniaceae</taxon>
        <taxon>Durusdinium</taxon>
    </lineage>
</organism>
<evidence type="ECO:0000256" key="1">
    <source>
        <dbReference type="PROSITE-ProRule" id="PRU00023"/>
    </source>
</evidence>
<keyword evidence="3" id="KW-1185">Reference proteome</keyword>
<dbReference type="PROSITE" id="PS50088">
    <property type="entry name" value="ANK_REPEAT"/>
    <property type="match status" value="1"/>
</dbReference>
<dbReference type="Gene3D" id="1.25.40.20">
    <property type="entry name" value="Ankyrin repeat-containing domain"/>
    <property type="match status" value="1"/>
</dbReference>
<comment type="caution">
    <text evidence="2">The sequence shown here is derived from an EMBL/GenBank/DDBJ whole genome shotgun (WGS) entry which is preliminary data.</text>
</comment>
<evidence type="ECO:0000313" key="2">
    <source>
        <dbReference type="EMBL" id="CAK9066192.1"/>
    </source>
</evidence>
<accession>A0ABP0NQW0</accession>
<gene>
    <name evidence="2" type="ORF">SCF082_LOCUS33748</name>
</gene>
<name>A0ABP0NQW0_9DINO</name>
<dbReference type="EMBL" id="CAXAMM010030236">
    <property type="protein sequence ID" value="CAK9066192.1"/>
    <property type="molecule type" value="Genomic_DNA"/>
</dbReference>
<dbReference type="InterPro" id="IPR036770">
    <property type="entry name" value="Ankyrin_rpt-contain_sf"/>
</dbReference>
<dbReference type="InterPro" id="IPR002110">
    <property type="entry name" value="Ankyrin_rpt"/>
</dbReference>
<dbReference type="Pfam" id="PF00023">
    <property type="entry name" value="Ank"/>
    <property type="match status" value="1"/>
</dbReference>